<accession>A0A1I7WRM2</accession>
<proteinExistence type="predicted"/>
<sequence length="49" mass="5409">MNRLEQSGIQEVVVAKGGHVRLELDYIAVFGARPKVARTPDGVDHRGCY</sequence>
<dbReference type="WBParaSite" id="Hba_07832">
    <property type="protein sequence ID" value="Hba_07832"/>
    <property type="gene ID" value="Hba_07832"/>
</dbReference>
<dbReference type="Proteomes" id="UP000095283">
    <property type="component" value="Unplaced"/>
</dbReference>
<organism evidence="1 2">
    <name type="scientific">Heterorhabditis bacteriophora</name>
    <name type="common">Entomopathogenic nematode worm</name>
    <dbReference type="NCBI Taxonomy" id="37862"/>
    <lineage>
        <taxon>Eukaryota</taxon>
        <taxon>Metazoa</taxon>
        <taxon>Ecdysozoa</taxon>
        <taxon>Nematoda</taxon>
        <taxon>Chromadorea</taxon>
        <taxon>Rhabditida</taxon>
        <taxon>Rhabditina</taxon>
        <taxon>Rhabditomorpha</taxon>
        <taxon>Strongyloidea</taxon>
        <taxon>Heterorhabditidae</taxon>
        <taxon>Heterorhabditis</taxon>
    </lineage>
</organism>
<keyword evidence="1" id="KW-1185">Reference proteome</keyword>
<evidence type="ECO:0000313" key="1">
    <source>
        <dbReference type="Proteomes" id="UP000095283"/>
    </source>
</evidence>
<name>A0A1I7WRM2_HETBA</name>
<dbReference type="AlphaFoldDB" id="A0A1I7WRM2"/>
<protein>
    <submittedName>
        <fullName evidence="2">Transcriptional regulator</fullName>
    </submittedName>
</protein>
<evidence type="ECO:0000313" key="2">
    <source>
        <dbReference type="WBParaSite" id="Hba_07832"/>
    </source>
</evidence>
<reference evidence="2" key="1">
    <citation type="submission" date="2016-11" db="UniProtKB">
        <authorList>
            <consortium name="WormBaseParasite"/>
        </authorList>
    </citation>
    <scope>IDENTIFICATION</scope>
</reference>